<dbReference type="GO" id="GO:0030246">
    <property type="term" value="F:carbohydrate binding"/>
    <property type="evidence" value="ECO:0007669"/>
    <property type="project" value="UniProtKB-ARBA"/>
</dbReference>
<dbReference type="PANTHER" id="PTHR46847:SF1">
    <property type="entry name" value="D-ALLOSE-BINDING PERIPLASMIC PROTEIN-RELATED"/>
    <property type="match status" value="1"/>
</dbReference>
<comment type="caution">
    <text evidence="6">The sequence shown here is derived from an EMBL/GenBank/DDBJ whole genome shotgun (WGS) entry which is preliminary data.</text>
</comment>
<dbReference type="PROSITE" id="PS51257">
    <property type="entry name" value="PROKAR_LIPOPROTEIN"/>
    <property type="match status" value="1"/>
</dbReference>
<name>A0A852RBI8_9MICO</name>
<dbReference type="Gene3D" id="3.40.50.2300">
    <property type="match status" value="2"/>
</dbReference>
<reference evidence="6 7" key="1">
    <citation type="submission" date="2020-07" db="EMBL/GenBank/DDBJ databases">
        <title>Sequencing the genomes of 1000 actinobacteria strains.</title>
        <authorList>
            <person name="Klenk H.-P."/>
        </authorList>
    </citation>
    <scope>NUCLEOTIDE SEQUENCE [LARGE SCALE GENOMIC DNA]</scope>
    <source>
        <strain evidence="6 7">DSM 17380</strain>
    </source>
</reference>
<keyword evidence="3 4" id="KW-0732">Signal</keyword>
<comment type="similarity">
    <text evidence="2">Belongs to the bacterial solute-binding protein 2 family.</text>
</comment>
<feature type="domain" description="Periplasmic binding protein" evidence="5">
    <location>
        <begin position="41"/>
        <end position="302"/>
    </location>
</feature>
<dbReference type="EMBL" id="JACCBD010000001">
    <property type="protein sequence ID" value="NYD28168.1"/>
    <property type="molecule type" value="Genomic_DNA"/>
</dbReference>
<evidence type="ECO:0000256" key="4">
    <source>
        <dbReference type="SAM" id="SignalP"/>
    </source>
</evidence>
<evidence type="ECO:0000256" key="3">
    <source>
        <dbReference type="ARBA" id="ARBA00022729"/>
    </source>
</evidence>
<dbReference type="CDD" id="cd01536">
    <property type="entry name" value="PBP1_ABC_sugar_binding-like"/>
    <property type="match status" value="1"/>
</dbReference>
<evidence type="ECO:0000256" key="1">
    <source>
        <dbReference type="ARBA" id="ARBA00004196"/>
    </source>
</evidence>
<evidence type="ECO:0000313" key="6">
    <source>
        <dbReference type="EMBL" id="NYD28168.1"/>
    </source>
</evidence>
<dbReference type="InterPro" id="IPR025997">
    <property type="entry name" value="SBP_2_dom"/>
</dbReference>
<evidence type="ECO:0000259" key="5">
    <source>
        <dbReference type="Pfam" id="PF13407"/>
    </source>
</evidence>
<dbReference type="Pfam" id="PF13407">
    <property type="entry name" value="Peripla_BP_4"/>
    <property type="match status" value="1"/>
</dbReference>
<dbReference type="InterPro" id="IPR028082">
    <property type="entry name" value="Peripla_BP_I"/>
</dbReference>
<protein>
    <submittedName>
        <fullName evidence="6">Ribose transport system substrate-binding protein</fullName>
    </submittedName>
</protein>
<feature type="signal peptide" evidence="4">
    <location>
        <begin position="1"/>
        <end position="25"/>
    </location>
</feature>
<evidence type="ECO:0000313" key="7">
    <source>
        <dbReference type="Proteomes" id="UP000586095"/>
    </source>
</evidence>
<accession>A0A852RBI8</accession>
<comment type="subcellular location">
    <subcellularLocation>
        <location evidence="1">Cell envelope</location>
    </subcellularLocation>
</comment>
<dbReference type="SUPFAM" id="SSF53822">
    <property type="entry name" value="Periplasmic binding protein-like I"/>
    <property type="match status" value="1"/>
</dbReference>
<evidence type="ECO:0000256" key="2">
    <source>
        <dbReference type="ARBA" id="ARBA00007639"/>
    </source>
</evidence>
<gene>
    <name evidence="6" type="ORF">BJ960_002971</name>
</gene>
<dbReference type="RefSeq" id="WP_237463431.1">
    <property type="nucleotide sequence ID" value="NZ_BAAALZ010000006.1"/>
</dbReference>
<keyword evidence="7" id="KW-1185">Reference proteome</keyword>
<proteinExistence type="inferred from homology"/>
<sequence>MKKNMLLGIAAGLLGSLALVGCSPAAGGGDAAPSDSEAVKVGFFGFSAANSFAQAVYKGVEETAKEAGAEATFVDGQFDGQLQAQQINDSVTSKRYDVIIIQANDNLAVQEPLQKAVDAGITVVIEFTPVGPQLDTTEPQVEGAISIVDPPVGNGEALAQMATEACAEVGDMCKVAYMEGNPALPLDNARTQAVLAGLKKTPDITALPTVTGGYSQDEGRAAFQDITQANPDVNVVIGSTQAVAGAALVAGADSKVKFIGNGSPESAVQKVRSGEWFGIWALDVVENGRVAADLGIKHAKGETVETAIDEASLAPNEGIGTEQALNDADFVSGYDE</sequence>
<dbReference type="GO" id="GO:0030313">
    <property type="term" value="C:cell envelope"/>
    <property type="evidence" value="ECO:0007669"/>
    <property type="project" value="UniProtKB-SubCell"/>
</dbReference>
<dbReference type="Proteomes" id="UP000586095">
    <property type="component" value="Unassembled WGS sequence"/>
</dbReference>
<feature type="chain" id="PRO_5032638362" evidence="4">
    <location>
        <begin position="26"/>
        <end position="336"/>
    </location>
</feature>
<dbReference type="AlphaFoldDB" id="A0A852RBI8"/>
<organism evidence="6 7">
    <name type="scientific">Leucobacter aridicollis</name>
    <dbReference type="NCBI Taxonomy" id="283878"/>
    <lineage>
        <taxon>Bacteria</taxon>
        <taxon>Bacillati</taxon>
        <taxon>Actinomycetota</taxon>
        <taxon>Actinomycetes</taxon>
        <taxon>Micrococcales</taxon>
        <taxon>Microbacteriaceae</taxon>
        <taxon>Leucobacter</taxon>
    </lineage>
</organism>
<dbReference type="PANTHER" id="PTHR46847">
    <property type="entry name" value="D-ALLOSE-BINDING PERIPLASMIC PROTEIN-RELATED"/>
    <property type="match status" value="1"/>
</dbReference>